<evidence type="ECO:0000256" key="2">
    <source>
        <dbReference type="SAM" id="SignalP"/>
    </source>
</evidence>
<organism evidence="4 5">
    <name type="scientific">Tsuneonella litorea</name>
    <dbReference type="NCBI Taxonomy" id="2976475"/>
    <lineage>
        <taxon>Bacteria</taxon>
        <taxon>Pseudomonadati</taxon>
        <taxon>Pseudomonadota</taxon>
        <taxon>Alphaproteobacteria</taxon>
        <taxon>Sphingomonadales</taxon>
        <taxon>Erythrobacteraceae</taxon>
        <taxon>Tsuneonella</taxon>
    </lineage>
</organism>
<comment type="caution">
    <text evidence="4">The sequence shown here is derived from an EMBL/GenBank/DDBJ whole genome shotgun (WGS) entry which is preliminary data.</text>
</comment>
<dbReference type="EMBL" id="JAOAMV010000001">
    <property type="protein sequence ID" value="MCT2557849.1"/>
    <property type="molecule type" value="Genomic_DNA"/>
</dbReference>
<evidence type="ECO:0000259" key="3">
    <source>
        <dbReference type="Pfam" id="PF10988"/>
    </source>
</evidence>
<feature type="chain" id="PRO_5040836837" evidence="2">
    <location>
        <begin position="24"/>
        <end position="280"/>
    </location>
</feature>
<feature type="domain" description="Putative auto-transporter adhesin head GIN" evidence="3">
    <location>
        <begin position="49"/>
        <end position="227"/>
    </location>
</feature>
<dbReference type="Proteomes" id="UP001142648">
    <property type="component" value="Unassembled WGS sequence"/>
</dbReference>
<name>A0A9X2VZR4_9SPHN</name>
<dbReference type="PROSITE" id="PS51257">
    <property type="entry name" value="PROKAR_LIPOPROTEIN"/>
    <property type="match status" value="1"/>
</dbReference>
<evidence type="ECO:0000313" key="5">
    <source>
        <dbReference type="Proteomes" id="UP001142648"/>
    </source>
</evidence>
<evidence type="ECO:0000256" key="1">
    <source>
        <dbReference type="SAM" id="MobiDB-lite"/>
    </source>
</evidence>
<reference evidence="4" key="1">
    <citation type="submission" date="2022-09" db="EMBL/GenBank/DDBJ databases">
        <title>The genome sequence of Tsuneonella sp. YG55.</title>
        <authorList>
            <person name="Liu Y."/>
        </authorList>
    </citation>
    <scope>NUCLEOTIDE SEQUENCE</scope>
    <source>
        <strain evidence="4">YG55</strain>
    </source>
</reference>
<gene>
    <name evidence="4" type="ORF">N0B51_02515</name>
</gene>
<evidence type="ECO:0000313" key="4">
    <source>
        <dbReference type="EMBL" id="MCT2557849.1"/>
    </source>
</evidence>
<dbReference type="Pfam" id="PF10988">
    <property type="entry name" value="DUF2807"/>
    <property type="match status" value="1"/>
</dbReference>
<dbReference type="Gene3D" id="2.160.20.120">
    <property type="match status" value="1"/>
</dbReference>
<protein>
    <submittedName>
        <fullName evidence="4">DUF2807 domain-containing protein</fullName>
    </submittedName>
</protein>
<accession>A0A9X2VZR4</accession>
<dbReference type="AlphaFoldDB" id="A0A9X2VZR4"/>
<dbReference type="PANTHER" id="PTHR39200">
    <property type="entry name" value="HYPOTHETICAL EXPORTED PROTEIN"/>
    <property type="match status" value="1"/>
</dbReference>
<keyword evidence="5" id="KW-1185">Reference proteome</keyword>
<proteinExistence type="predicted"/>
<feature type="region of interest" description="Disordered" evidence="1">
    <location>
        <begin position="236"/>
        <end position="280"/>
    </location>
</feature>
<keyword evidence="2" id="KW-0732">Signal</keyword>
<dbReference type="PANTHER" id="PTHR39200:SF1">
    <property type="entry name" value="AUTO-TRANSPORTER ADHESIN HEAD GIN DOMAIN-CONTAINING PROTEIN-RELATED"/>
    <property type="match status" value="1"/>
</dbReference>
<sequence>MLHRIIRGIAPVVALAAAFGASGCDGNISINGEKGVPLEELDIAGKAPTALVLAGPDDVVVKDGDALKIDVAGDPGAVSALRFTLDEKTLGIMRGKDKVDGDGKATVTVTMPGLEKLTIAGSGTVLADSLAGKSEVTIAGSGTARTNSVSAAKLDVTIAGSGSYRAAGKVDALDLTVAGSGNANMAGLEAETADVTIAGAGSASFASNGTVKATVMGSGDVTVTGSAKCTIKSMGSGTLRCNPGSSGDQAAGDGPPPAPEAPEAPEAPQPPEAPRAPDAP</sequence>
<dbReference type="InterPro" id="IPR021255">
    <property type="entry name" value="DUF2807"/>
</dbReference>
<feature type="compositionally biased region" description="Pro residues" evidence="1">
    <location>
        <begin position="254"/>
        <end position="280"/>
    </location>
</feature>
<feature type="signal peptide" evidence="2">
    <location>
        <begin position="1"/>
        <end position="23"/>
    </location>
</feature>
<dbReference type="RefSeq" id="WP_259960603.1">
    <property type="nucleotide sequence ID" value="NZ_JAOAMV010000001.1"/>
</dbReference>